<feature type="domain" description="Fungal lipase-type" evidence="1">
    <location>
        <begin position="175"/>
        <end position="316"/>
    </location>
</feature>
<dbReference type="EMBL" id="GL870969">
    <property type="protein sequence ID" value="EGC38793.1"/>
    <property type="molecule type" value="Genomic_DNA"/>
</dbReference>
<dbReference type="KEGG" id="dpp:DICPUDRAFT_148470"/>
<name>F0ZB75_DICPU</name>
<dbReference type="InParanoid" id="F0ZB75"/>
<dbReference type="VEuPathDB" id="AmoebaDB:DICPUDRAFT_148470"/>
<dbReference type="GO" id="GO:0006629">
    <property type="term" value="P:lipid metabolic process"/>
    <property type="evidence" value="ECO:0007669"/>
    <property type="project" value="InterPro"/>
</dbReference>
<protein>
    <recommendedName>
        <fullName evidence="1">Fungal lipase-type domain-containing protein</fullName>
    </recommendedName>
</protein>
<evidence type="ECO:0000313" key="2">
    <source>
        <dbReference type="EMBL" id="EGC38793.1"/>
    </source>
</evidence>
<dbReference type="Proteomes" id="UP000001064">
    <property type="component" value="Unassembled WGS sequence"/>
</dbReference>
<organism evidence="2 3">
    <name type="scientific">Dictyostelium purpureum</name>
    <name type="common">Slime mold</name>
    <dbReference type="NCBI Taxonomy" id="5786"/>
    <lineage>
        <taxon>Eukaryota</taxon>
        <taxon>Amoebozoa</taxon>
        <taxon>Evosea</taxon>
        <taxon>Eumycetozoa</taxon>
        <taxon>Dictyostelia</taxon>
        <taxon>Dictyosteliales</taxon>
        <taxon>Dictyosteliaceae</taxon>
        <taxon>Dictyostelium</taxon>
    </lineage>
</organism>
<accession>F0ZB75</accession>
<proteinExistence type="predicted"/>
<dbReference type="eggNOG" id="ENOG502RGM7">
    <property type="taxonomic scope" value="Eukaryota"/>
</dbReference>
<sequence length="412" mass="48200">MTHLVDNLTNNFKVYYKNIRKKRNTRNEIVEDQLIEKVVAIEKTYDSCCREAQWFDELRKLVEVDQKYSKVNEIFRNINAEEGSSITQDNRLTEIYANNTEDTNIFIEENDRVLISCVLSKLSYLNDKETILQYLHSQISVTHVLEKIRKLYYFKPIHTRTKVLIAFDDQNNCYCSFNGTVNSSDLILDISCGFLEKIKFNCDDGVKHSLYSDCDRFEWAVSIVDDLISLTKKLGKKSLIFSGHSMGATFATFACFEAIKLKNKLDSTNTLELKCYSFGSPSFLHSSCKLFLDSNPVYNQVFENYLNEYDIVPMMSHYPVIFIDFIGLLSKYTRVFNHKSGRFIFYESLDTDAEFNFRSIINHVKKLYNYKKFLMIDDHKMDRYLKHLYSCYQNSNSKGSNPLNLLKSEDIV</sequence>
<dbReference type="OMA" id="IVPMMSH"/>
<evidence type="ECO:0000313" key="3">
    <source>
        <dbReference type="Proteomes" id="UP000001064"/>
    </source>
</evidence>
<dbReference type="InterPro" id="IPR029058">
    <property type="entry name" value="AB_hydrolase_fold"/>
</dbReference>
<reference evidence="3" key="1">
    <citation type="journal article" date="2011" name="Genome Biol.">
        <title>Comparative genomics of the social amoebae Dictyostelium discoideum and Dictyostelium purpureum.</title>
        <authorList>
            <consortium name="US DOE Joint Genome Institute (JGI-PGF)"/>
            <person name="Sucgang R."/>
            <person name="Kuo A."/>
            <person name="Tian X."/>
            <person name="Salerno W."/>
            <person name="Parikh A."/>
            <person name="Feasley C.L."/>
            <person name="Dalin E."/>
            <person name="Tu H."/>
            <person name="Huang E."/>
            <person name="Barry K."/>
            <person name="Lindquist E."/>
            <person name="Shapiro H."/>
            <person name="Bruce D."/>
            <person name="Schmutz J."/>
            <person name="Salamov A."/>
            <person name="Fey P."/>
            <person name="Gaudet P."/>
            <person name="Anjard C."/>
            <person name="Babu M.M."/>
            <person name="Basu S."/>
            <person name="Bushmanova Y."/>
            <person name="van der Wel H."/>
            <person name="Katoh-Kurasawa M."/>
            <person name="Dinh C."/>
            <person name="Coutinho P.M."/>
            <person name="Saito T."/>
            <person name="Elias M."/>
            <person name="Schaap P."/>
            <person name="Kay R.R."/>
            <person name="Henrissat B."/>
            <person name="Eichinger L."/>
            <person name="Rivero F."/>
            <person name="Putnam N.H."/>
            <person name="West C.M."/>
            <person name="Loomis W.F."/>
            <person name="Chisholm R.L."/>
            <person name="Shaulsky G."/>
            <person name="Strassmann J.E."/>
            <person name="Queller D.C."/>
            <person name="Kuspa A."/>
            <person name="Grigoriev I.V."/>
        </authorList>
    </citation>
    <scope>NUCLEOTIDE SEQUENCE [LARGE SCALE GENOMIC DNA]</scope>
    <source>
        <strain evidence="3">QSDP1</strain>
    </source>
</reference>
<dbReference type="AlphaFoldDB" id="F0ZB75"/>
<dbReference type="GeneID" id="10506544"/>
<dbReference type="InterPro" id="IPR002921">
    <property type="entry name" value="Fungal_lipase-type"/>
</dbReference>
<dbReference type="Pfam" id="PF01764">
    <property type="entry name" value="Lipase_3"/>
    <property type="match status" value="1"/>
</dbReference>
<dbReference type="PANTHER" id="PTHR45856">
    <property type="entry name" value="ALPHA/BETA-HYDROLASES SUPERFAMILY PROTEIN"/>
    <property type="match status" value="1"/>
</dbReference>
<dbReference type="PANTHER" id="PTHR45856:SF24">
    <property type="entry name" value="FUNGAL LIPASE-LIKE DOMAIN-CONTAINING PROTEIN"/>
    <property type="match status" value="1"/>
</dbReference>
<dbReference type="OrthoDB" id="20876at2759"/>
<dbReference type="SUPFAM" id="SSF53474">
    <property type="entry name" value="alpha/beta-Hydrolases"/>
    <property type="match status" value="1"/>
</dbReference>
<dbReference type="FunCoup" id="F0ZB75">
    <property type="interactions" value="743"/>
</dbReference>
<dbReference type="RefSeq" id="XP_003284687.1">
    <property type="nucleotide sequence ID" value="XM_003284639.1"/>
</dbReference>
<evidence type="ECO:0000259" key="1">
    <source>
        <dbReference type="Pfam" id="PF01764"/>
    </source>
</evidence>
<keyword evidence="3" id="KW-1185">Reference proteome</keyword>
<dbReference type="InterPro" id="IPR051218">
    <property type="entry name" value="Sec_MonoDiacylglyc_Lipase"/>
</dbReference>
<dbReference type="Gene3D" id="3.40.50.1820">
    <property type="entry name" value="alpha/beta hydrolase"/>
    <property type="match status" value="1"/>
</dbReference>
<gene>
    <name evidence="2" type="ORF">DICPUDRAFT_148470</name>
</gene>